<dbReference type="EMBL" id="UGXD01000002">
    <property type="protein sequence ID" value="SUG35118.1"/>
    <property type="molecule type" value="Genomic_DNA"/>
</dbReference>
<proteinExistence type="predicted"/>
<evidence type="ECO:0000313" key="2">
    <source>
        <dbReference type="Proteomes" id="UP000254762"/>
    </source>
</evidence>
<protein>
    <submittedName>
        <fullName evidence="1">Uncharacterized protein</fullName>
    </submittedName>
</protein>
<reference evidence="1 2" key="1">
    <citation type="submission" date="2018-06" db="EMBL/GenBank/DDBJ databases">
        <authorList>
            <consortium name="Pathogen Informatics"/>
            <person name="Doyle S."/>
        </authorList>
    </citation>
    <scope>NUCLEOTIDE SEQUENCE [LARGE SCALE GENOMIC DNA]</scope>
    <source>
        <strain evidence="1 2">NCTC7304</strain>
    </source>
</reference>
<accession>A0A379T1C2</accession>
<organism evidence="1 2">
    <name type="scientific">Salmonella enterica subsp. arizonae</name>
    <dbReference type="NCBI Taxonomy" id="59203"/>
    <lineage>
        <taxon>Bacteria</taxon>
        <taxon>Pseudomonadati</taxon>
        <taxon>Pseudomonadota</taxon>
        <taxon>Gammaproteobacteria</taxon>
        <taxon>Enterobacterales</taxon>
        <taxon>Enterobacteriaceae</taxon>
        <taxon>Salmonella</taxon>
    </lineage>
</organism>
<gene>
    <name evidence="1" type="ORF">NCTC7304_04667</name>
</gene>
<sequence>MRMLKCYLANNRRGHFVTADEAMSAPGIYMELRLMWLSSGAACKLFL</sequence>
<dbReference type="AlphaFoldDB" id="A0A379T1C2"/>
<dbReference type="Proteomes" id="UP000254762">
    <property type="component" value="Unassembled WGS sequence"/>
</dbReference>
<name>A0A379T1C2_SALER</name>
<evidence type="ECO:0000313" key="1">
    <source>
        <dbReference type="EMBL" id="SUG35118.1"/>
    </source>
</evidence>